<reference evidence="2 3" key="1">
    <citation type="submission" date="2016-10" db="EMBL/GenBank/DDBJ databases">
        <authorList>
            <person name="de Groot N.N."/>
        </authorList>
    </citation>
    <scope>NUCLEOTIDE SEQUENCE [LARGE SCALE GENOMIC DNA]</scope>
    <source>
        <strain evidence="2 3">CPCC 201259</strain>
    </source>
</reference>
<keyword evidence="4" id="KW-1185">Reference proteome</keyword>
<evidence type="ECO:0000313" key="3">
    <source>
        <dbReference type="Proteomes" id="UP000199398"/>
    </source>
</evidence>
<accession>A0A1I4XNX4</accession>
<sequence length="188" mass="21918">MYWAATEKDFVIYESRLELARLLLADFDTSVLGIVAQPFLLKALVAGQERKHIPDYLLFTDDVPAVVDVKPRHRVTRPQNAFTFAWTRQVIESRGWQYEVCSEPPLAELENVRLLAGYRRDWIFDVELLEELRVAEIHDAPLKYALTVAPTYSRRAVQAALLHLLWKQELQFDLSSPLNRNTMLRRPR</sequence>
<reference evidence="1 4" key="2">
    <citation type="submission" date="2018-10" db="EMBL/GenBank/DDBJ databases">
        <title>Sequencing the genomes of 1000 actinobacteria strains.</title>
        <authorList>
            <person name="Klenk H.-P."/>
        </authorList>
    </citation>
    <scope>NUCLEOTIDE SEQUENCE [LARGE SCALE GENOMIC DNA]</scope>
    <source>
        <strain evidence="1 4">DSM 45119</strain>
    </source>
</reference>
<organism evidence="2 3">
    <name type="scientific">Saccharopolyspora antimicrobica</name>
    <dbReference type="NCBI Taxonomy" id="455193"/>
    <lineage>
        <taxon>Bacteria</taxon>
        <taxon>Bacillati</taxon>
        <taxon>Actinomycetota</taxon>
        <taxon>Actinomycetes</taxon>
        <taxon>Pseudonocardiales</taxon>
        <taxon>Pseudonocardiaceae</taxon>
        <taxon>Saccharopolyspora</taxon>
    </lineage>
</organism>
<evidence type="ECO:0000313" key="1">
    <source>
        <dbReference type="EMBL" id="RKT84573.1"/>
    </source>
</evidence>
<dbReference type="AlphaFoldDB" id="A0A1I4XNX4"/>
<dbReference type="STRING" id="455193.SAMN05421805_103507"/>
<dbReference type="Proteomes" id="UP000199398">
    <property type="component" value="Unassembled WGS sequence"/>
</dbReference>
<dbReference type="InterPro" id="IPR048000">
    <property type="entry name" value="TnsA-like"/>
</dbReference>
<protein>
    <recommendedName>
        <fullName evidence="5">TnsA endonuclease N terminal</fullName>
    </recommendedName>
</protein>
<dbReference type="EMBL" id="RBXX01000002">
    <property type="protein sequence ID" value="RKT84573.1"/>
    <property type="molecule type" value="Genomic_DNA"/>
</dbReference>
<name>A0A1I4XNX4_9PSEU</name>
<dbReference type="Proteomes" id="UP000270697">
    <property type="component" value="Unassembled WGS sequence"/>
</dbReference>
<evidence type="ECO:0000313" key="4">
    <source>
        <dbReference type="Proteomes" id="UP000270697"/>
    </source>
</evidence>
<dbReference type="NCBIfam" id="NF033179">
    <property type="entry name" value="TnsA_like_Actin"/>
    <property type="match status" value="1"/>
</dbReference>
<evidence type="ECO:0008006" key="5">
    <source>
        <dbReference type="Google" id="ProtNLM"/>
    </source>
</evidence>
<proteinExistence type="predicted"/>
<dbReference type="EMBL" id="FOUP01000003">
    <property type="protein sequence ID" value="SFN27000.1"/>
    <property type="molecule type" value="Genomic_DNA"/>
</dbReference>
<gene>
    <name evidence="1" type="ORF">ATL45_2891</name>
    <name evidence="2" type="ORF">SAMN05421805_103507</name>
</gene>
<evidence type="ECO:0000313" key="2">
    <source>
        <dbReference type="EMBL" id="SFN27000.1"/>
    </source>
</evidence>